<dbReference type="GO" id="GO:0006508">
    <property type="term" value="P:proteolysis"/>
    <property type="evidence" value="ECO:0007669"/>
    <property type="project" value="InterPro"/>
</dbReference>
<evidence type="ECO:0000256" key="10">
    <source>
        <dbReference type="SAM" id="SignalP"/>
    </source>
</evidence>
<dbReference type="AlphaFoldDB" id="A0A182W1T3"/>
<keyword evidence="3" id="KW-0399">Innate immunity</keyword>
<dbReference type="PANTHER" id="PTHR24258">
    <property type="entry name" value="SERINE PROTEASE-RELATED"/>
    <property type="match status" value="1"/>
</dbReference>
<dbReference type="InterPro" id="IPR043504">
    <property type="entry name" value="Peptidase_S1_PA_chymotrypsin"/>
</dbReference>
<feature type="region of interest" description="Disordered" evidence="9">
    <location>
        <begin position="212"/>
        <end position="245"/>
    </location>
</feature>
<reference evidence="12" key="2">
    <citation type="submission" date="2020-05" db="UniProtKB">
        <authorList>
            <consortium name="EnsemblMetazoa"/>
        </authorList>
    </citation>
    <scope>IDENTIFICATION</scope>
    <source>
        <strain evidence="12">MINIMUS1</strain>
    </source>
</reference>
<feature type="region of interest" description="Disordered" evidence="9">
    <location>
        <begin position="152"/>
        <end position="183"/>
    </location>
</feature>
<comment type="similarity">
    <text evidence="8">Belongs to the peptidase S1 family. CLIP subfamily.</text>
</comment>
<dbReference type="Gene3D" id="2.40.10.10">
    <property type="entry name" value="Trypsin-like serine proteases"/>
    <property type="match status" value="2"/>
</dbReference>
<dbReference type="PROSITE" id="PS50240">
    <property type="entry name" value="TRYPSIN_DOM"/>
    <property type="match status" value="1"/>
</dbReference>
<dbReference type="EnsemblMetazoa" id="AMIN004293-RA">
    <property type="protein sequence ID" value="AMIN004293-PA"/>
    <property type="gene ID" value="AMIN004293"/>
</dbReference>
<name>A0A182W1T3_9DIPT</name>
<proteinExistence type="inferred from homology"/>
<feature type="domain" description="Peptidase S1" evidence="11">
    <location>
        <begin position="300"/>
        <end position="553"/>
    </location>
</feature>
<organism evidence="12 13">
    <name type="scientific">Anopheles minimus</name>
    <dbReference type="NCBI Taxonomy" id="112268"/>
    <lineage>
        <taxon>Eukaryota</taxon>
        <taxon>Metazoa</taxon>
        <taxon>Ecdysozoa</taxon>
        <taxon>Arthropoda</taxon>
        <taxon>Hexapoda</taxon>
        <taxon>Insecta</taxon>
        <taxon>Pterygota</taxon>
        <taxon>Neoptera</taxon>
        <taxon>Endopterygota</taxon>
        <taxon>Diptera</taxon>
        <taxon>Nematocera</taxon>
        <taxon>Culicoidea</taxon>
        <taxon>Culicidae</taxon>
        <taxon>Anophelinae</taxon>
        <taxon>Anopheles</taxon>
    </lineage>
</organism>
<accession>A0A182W1T3</accession>
<dbReference type="PRINTS" id="PR00722">
    <property type="entry name" value="CHYMOTRYPSIN"/>
</dbReference>
<dbReference type="InterPro" id="IPR009003">
    <property type="entry name" value="Peptidase_S1_PA"/>
</dbReference>
<dbReference type="InterPro" id="IPR001254">
    <property type="entry name" value="Trypsin_dom"/>
</dbReference>
<dbReference type="Proteomes" id="UP000075920">
    <property type="component" value="Unassembled WGS sequence"/>
</dbReference>
<evidence type="ECO:0000259" key="11">
    <source>
        <dbReference type="PROSITE" id="PS50240"/>
    </source>
</evidence>
<reference evidence="13" key="1">
    <citation type="submission" date="2013-03" db="EMBL/GenBank/DDBJ databases">
        <title>The Genome Sequence of Anopheles minimus MINIMUS1.</title>
        <authorList>
            <consortium name="The Broad Institute Genomics Platform"/>
            <person name="Neafsey D.E."/>
            <person name="Walton C."/>
            <person name="Walker B."/>
            <person name="Young S.K."/>
            <person name="Zeng Q."/>
            <person name="Gargeya S."/>
            <person name="Fitzgerald M."/>
            <person name="Haas B."/>
            <person name="Abouelleil A."/>
            <person name="Allen A.W."/>
            <person name="Alvarado L."/>
            <person name="Arachchi H.M."/>
            <person name="Berlin A.M."/>
            <person name="Chapman S.B."/>
            <person name="Gainer-Dewar J."/>
            <person name="Goldberg J."/>
            <person name="Griggs A."/>
            <person name="Gujja S."/>
            <person name="Hansen M."/>
            <person name="Howarth C."/>
            <person name="Imamovic A."/>
            <person name="Ireland A."/>
            <person name="Larimer J."/>
            <person name="McCowan C."/>
            <person name="Murphy C."/>
            <person name="Pearson M."/>
            <person name="Poon T.W."/>
            <person name="Priest M."/>
            <person name="Roberts A."/>
            <person name="Saif S."/>
            <person name="Shea T."/>
            <person name="Sisk P."/>
            <person name="Sykes S."/>
            <person name="Wortman J."/>
            <person name="Nusbaum C."/>
            <person name="Birren B."/>
        </authorList>
    </citation>
    <scope>NUCLEOTIDE SEQUENCE [LARGE SCALE GENOMIC DNA]</scope>
    <source>
        <strain evidence="13">MINIMUS1</strain>
    </source>
</reference>
<dbReference type="GO" id="GO:0004252">
    <property type="term" value="F:serine-type endopeptidase activity"/>
    <property type="evidence" value="ECO:0007669"/>
    <property type="project" value="InterPro"/>
</dbReference>
<feature type="compositionally biased region" description="Low complexity" evidence="9">
    <location>
        <begin position="152"/>
        <end position="174"/>
    </location>
</feature>
<dbReference type="VEuPathDB" id="VectorBase:AMIN004293"/>
<evidence type="ECO:0000313" key="13">
    <source>
        <dbReference type="Proteomes" id="UP000075920"/>
    </source>
</evidence>
<evidence type="ECO:0000256" key="2">
    <source>
        <dbReference type="ARBA" id="ARBA00022525"/>
    </source>
</evidence>
<evidence type="ECO:0000256" key="1">
    <source>
        <dbReference type="ARBA" id="ARBA00004613"/>
    </source>
</evidence>
<dbReference type="PANTHER" id="PTHR24258:SF140">
    <property type="entry name" value="BCDNA.GH08420-RELATED"/>
    <property type="match status" value="1"/>
</dbReference>
<dbReference type="GO" id="GO:0045087">
    <property type="term" value="P:innate immune response"/>
    <property type="evidence" value="ECO:0007669"/>
    <property type="project" value="UniProtKB-KW"/>
</dbReference>
<evidence type="ECO:0000256" key="9">
    <source>
        <dbReference type="SAM" id="MobiDB-lite"/>
    </source>
</evidence>
<dbReference type="GO" id="GO:0005576">
    <property type="term" value="C:extracellular region"/>
    <property type="evidence" value="ECO:0007669"/>
    <property type="project" value="UniProtKB-SubCell"/>
</dbReference>
<dbReference type="CDD" id="cd00190">
    <property type="entry name" value="Tryp_SPc"/>
    <property type="match status" value="1"/>
</dbReference>
<protein>
    <recommendedName>
        <fullName evidence="11">Peptidase S1 domain-containing protein</fullName>
    </recommendedName>
</protein>
<dbReference type="InterPro" id="IPR001314">
    <property type="entry name" value="Peptidase_S1A"/>
</dbReference>
<sequence length="572" mass="61936">MGARWCFVVNRVVVVLLVVGYFPTGTIQAAVNGGRQEQCITSSNKAGYCMSAKSCNSSTFVDLRSGDDKSCSDASLHCCPIAEAETPSGKSRSPLYTQCDSNRGYCVLSEMCSVRTFRLRSNRCPSFAEVCCPKTAVVDDFLEPVEAVVTTTAPSTTTSSTASSGTAASSTTESYGSDSIASSTAESYGSDTIANSTTESSGATSTASGIITSTIPALDLPPPTTTSTTTTSTYEEKGTSETDDLGSLESFIGSEGTSSIASPATETLDFIHKLMPEFTPENFTYHDCGQRNRNGVAKNTISQEFLAEYGELPWMVALLQLPEKRYCCNGALIESNAVLTTVHCVSKCGDSAAHLLVRVGEWDMSSADEMMLPRKDIGVKNVHKHPDYQASSLINNIAVLQLNVPLEYQATVQPVCLPSAEYSLMNHETMIATGWGAFVKGNTESAGSKILKRLDLQRVESSICKEKLKAEQKPFEFNMDQSFVCANTNHGDRERPCGGDAGSPVVVEIPGTVDRYYLHGLVSWGYSCSQRRNTYTVLTQVVHFRKWIDETLNKLKKKNKKSKNKSADARRV</sequence>
<keyword evidence="6" id="KW-1015">Disulfide bond</keyword>
<keyword evidence="2" id="KW-0964">Secreted</keyword>
<evidence type="ECO:0000256" key="7">
    <source>
        <dbReference type="ARBA" id="ARBA00023180"/>
    </source>
</evidence>
<dbReference type="SUPFAM" id="SSF50494">
    <property type="entry name" value="Trypsin-like serine proteases"/>
    <property type="match status" value="1"/>
</dbReference>
<dbReference type="FunFam" id="2.40.10.10:FF:000028">
    <property type="entry name" value="Serine protease easter"/>
    <property type="match status" value="1"/>
</dbReference>
<evidence type="ECO:0000256" key="4">
    <source>
        <dbReference type="ARBA" id="ARBA00022729"/>
    </source>
</evidence>
<comment type="subcellular location">
    <subcellularLocation>
        <location evidence="1">Secreted</location>
    </subcellularLocation>
</comment>
<evidence type="ECO:0000256" key="8">
    <source>
        <dbReference type="ARBA" id="ARBA00024195"/>
    </source>
</evidence>
<keyword evidence="7" id="KW-0325">Glycoprotein</keyword>
<feature type="signal peptide" evidence="10">
    <location>
        <begin position="1"/>
        <end position="29"/>
    </location>
</feature>
<keyword evidence="13" id="KW-1185">Reference proteome</keyword>
<evidence type="ECO:0000256" key="6">
    <source>
        <dbReference type="ARBA" id="ARBA00023157"/>
    </source>
</evidence>
<evidence type="ECO:0000256" key="5">
    <source>
        <dbReference type="ARBA" id="ARBA00022859"/>
    </source>
</evidence>
<feature type="chain" id="PRO_5008140592" description="Peptidase S1 domain-containing protein" evidence="10">
    <location>
        <begin position="30"/>
        <end position="572"/>
    </location>
</feature>
<dbReference type="STRING" id="112268.A0A182W1T3"/>
<dbReference type="Pfam" id="PF00089">
    <property type="entry name" value="Trypsin"/>
    <property type="match status" value="1"/>
</dbReference>
<evidence type="ECO:0000256" key="3">
    <source>
        <dbReference type="ARBA" id="ARBA00022588"/>
    </source>
</evidence>
<evidence type="ECO:0000313" key="12">
    <source>
        <dbReference type="EnsemblMetazoa" id="AMIN004293-PA"/>
    </source>
</evidence>
<keyword evidence="4 10" id="KW-0732">Signal</keyword>
<keyword evidence="5" id="KW-0391">Immunity</keyword>
<dbReference type="SMART" id="SM00020">
    <property type="entry name" value="Tryp_SPc"/>
    <property type="match status" value="1"/>
</dbReference>